<evidence type="ECO:0000259" key="10">
    <source>
        <dbReference type="Pfam" id="PF02870"/>
    </source>
</evidence>
<dbReference type="GO" id="GO:0003908">
    <property type="term" value="F:methylated-DNA-[protein]-cysteine S-methyltransferase activity"/>
    <property type="evidence" value="ECO:0007669"/>
    <property type="project" value="UniProtKB-UniRule"/>
</dbReference>
<comment type="miscellaneous">
    <text evidence="8">This enzyme catalyzes only one turnover and therefore is not strictly catalytic. According to one definition, an enzyme is a biocatalyst that acts repeatedly and over many reaction cycles.</text>
</comment>
<feature type="active site" description="Nucleophile; methyl group acceptor" evidence="8">
    <location>
        <position position="124"/>
    </location>
</feature>
<keyword evidence="5 8" id="KW-0227">DNA damage</keyword>
<dbReference type="SUPFAM" id="SSF46767">
    <property type="entry name" value="Methylated DNA-protein cysteine methyltransferase, C-terminal domain"/>
    <property type="match status" value="1"/>
</dbReference>
<dbReference type="Pfam" id="PF01035">
    <property type="entry name" value="DNA_binding_1"/>
    <property type="match status" value="1"/>
</dbReference>
<dbReference type="Proteomes" id="UP000321272">
    <property type="component" value="Chromosome"/>
</dbReference>
<dbReference type="InterPro" id="IPR036388">
    <property type="entry name" value="WH-like_DNA-bd_sf"/>
</dbReference>
<name>A0A5B8SKT4_9GAMM</name>
<dbReference type="InterPro" id="IPR036631">
    <property type="entry name" value="MGMT_N_sf"/>
</dbReference>
<dbReference type="AlphaFoldDB" id="A0A5B8SKT4"/>
<dbReference type="HAMAP" id="MF_00772">
    <property type="entry name" value="OGT"/>
    <property type="match status" value="1"/>
</dbReference>
<accession>A0A5B8SKT4</accession>
<dbReference type="KEGG" id="paur:FGL86_00590"/>
<dbReference type="InterPro" id="IPR023546">
    <property type="entry name" value="MGMT"/>
</dbReference>
<feature type="domain" description="Methylguanine DNA methyltransferase ribonuclease-like" evidence="10">
    <location>
        <begin position="11"/>
        <end position="68"/>
    </location>
</feature>
<dbReference type="GO" id="GO:0005737">
    <property type="term" value="C:cytoplasm"/>
    <property type="evidence" value="ECO:0007669"/>
    <property type="project" value="UniProtKB-SubCell"/>
</dbReference>
<dbReference type="GO" id="GO:0006307">
    <property type="term" value="P:DNA alkylation repair"/>
    <property type="evidence" value="ECO:0007669"/>
    <property type="project" value="UniProtKB-UniRule"/>
</dbReference>
<dbReference type="GO" id="GO:0032259">
    <property type="term" value="P:methylation"/>
    <property type="evidence" value="ECO:0007669"/>
    <property type="project" value="UniProtKB-KW"/>
</dbReference>
<dbReference type="InterPro" id="IPR014048">
    <property type="entry name" value="MethylDNA_cys_MeTrfase_DNA-bd"/>
</dbReference>
<protein>
    <recommendedName>
        <fullName evidence="8">Methylated-DNA--protein-cysteine methyltransferase</fullName>
        <ecNumber evidence="8">2.1.1.63</ecNumber>
    </recommendedName>
    <alternativeName>
        <fullName evidence="8">6-O-methylguanine-DNA methyltransferase</fullName>
        <shortName evidence="8">MGMT</shortName>
    </alternativeName>
    <alternativeName>
        <fullName evidence="8">O-6-methylguanine-DNA-alkyltransferase</fullName>
    </alternativeName>
</protein>
<keyword evidence="3 8" id="KW-0489">Methyltransferase</keyword>
<keyword evidence="12" id="KW-1185">Reference proteome</keyword>
<keyword evidence="2 8" id="KW-0963">Cytoplasm</keyword>
<evidence type="ECO:0000256" key="3">
    <source>
        <dbReference type="ARBA" id="ARBA00022603"/>
    </source>
</evidence>
<dbReference type="InterPro" id="IPR008332">
    <property type="entry name" value="MethylG_MeTrfase_N"/>
</dbReference>
<dbReference type="InterPro" id="IPR036217">
    <property type="entry name" value="MethylDNA_cys_MeTrfase_DNAb"/>
</dbReference>
<dbReference type="NCBIfam" id="TIGR00589">
    <property type="entry name" value="ogt"/>
    <property type="match status" value="1"/>
</dbReference>
<comment type="catalytic activity">
    <reaction evidence="7 8">
        <text>a 6-O-methyl-2'-deoxyguanosine in DNA + L-cysteinyl-[protein] = S-methyl-L-cysteinyl-[protein] + a 2'-deoxyguanosine in DNA</text>
        <dbReference type="Rhea" id="RHEA:24000"/>
        <dbReference type="Rhea" id="RHEA-COMP:10131"/>
        <dbReference type="Rhea" id="RHEA-COMP:10132"/>
        <dbReference type="Rhea" id="RHEA-COMP:11367"/>
        <dbReference type="Rhea" id="RHEA-COMP:11368"/>
        <dbReference type="ChEBI" id="CHEBI:29950"/>
        <dbReference type="ChEBI" id="CHEBI:82612"/>
        <dbReference type="ChEBI" id="CHEBI:85445"/>
        <dbReference type="ChEBI" id="CHEBI:85448"/>
        <dbReference type="EC" id="2.1.1.63"/>
    </reaction>
</comment>
<feature type="domain" description="Methylated-DNA-[protein]-cysteine S-methyltransferase DNA binding" evidence="9">
    <location>
        <begin position="73"/>
        <end position="152"/>
    </location>
</feature>
<evidence type="ECO:0000256" key="7">
    <source>
        <dbReference type="ARBA" id="ARBA00049348"/>
    </source>
</evidence>
<evidence type="ECO:0000313" key="12">
    <source>
        <dbReference type="Proteomes" id="UP000321272"/>
    </source>
</evidence>
<keyword evidence="4 8" id="KW-0808">Transferase</keyword>
<evidence type="ECO:0000256" key="1">
    <source>
        <dbReference type="ARBA" id="ARBA00001286"/>
    </source>
</evidence>
<dbReference type="Gene3D" id="3.30.160.70">
    <property type="entry name" value="Methylated DNA-protein cysteine methyltransferase domain"/>
    <property type="match status" value="1"/>
</dbReference>
<evidence type="ECO:0000256" key="8">
    <source>
        <dbReference type="HAMAP-Rule" id="MF_00772"/>
    </source>
</evidence>
<gene>
    <name evidence="11" type="ORF">FGL86_00590</name>
</gene>
<keyword evidence="6 8" id="KW-0234">DNA repair</keyword>
<dbReference type="RefSeq" id="WP_147182777.1">
    <property type="nucleotide sequence ID" value="NZ_CP042382.1"/>
</dbReference>
<evidence type="ECO:0000256" key="5">
    <source>
        <dbReference type="ARBA" id="ARBA00022763"/>
    </source>
</evidence>
<dbReference type="EC" id="2.1.1.63" evidence="8"/>
<organism evidence="11 12">
    <name type="scientific">Pistricoccus aurantiacus</name>
    <dbReference type="NCBI Taxonomy" id="1883414"/>
    <lineage>
        <taxon>Bacteria</taxon>
        <taxon>Pseudomonadati</taxon>
        <taxon>Pseudomonadota</taxon>
        <taxon>Gammaproteobacteria</taxon>
        <taxon>Oceanospirillales</taxon>
        <taxon>Halomonadaceae</taxon>
        <taxon>Pistricoccus</taxon>
    </lineage>
</organism>
<proteinExistence type="inferred from homology"/>
<dbReference type="OrthoDB" id="9811249at2"/>
<evidence type="ECO:0000313" key="11">
    <source>
        <dbReference type="EMBL" id="QEA37709.1"/>
    </source>
</evidence>
<dbReference type="PANTHER" id="PTHR10815:SF5">
    <property type="entry name" value="METHYLATED-DNA--PROTEIN-CYSTEINE METHYLTRANSFERASE"/>
    <property type="match status" value="1"/>
</dbReference>
<dbReference type="EMBL" id="CP042382">
    <property type="protein sequence ID" value="QEA37709.1"/>
    <property type="molecule type" value="Genomic_DNA"/>
</dbReference>
<dbReference type="Pfam" id="PF02870">
    <property type="entry name" value="Methyltransf_1N"/>
    <property type="match status" value="1"/>
</dbReference>
<dbReference type="InterPro" id="IPR001497">
    <property type="entry name" value="MethylDNA_cys_MeTrfase_AS"/>
</dbReference>
<comment type="similarity">
    <text evidence="8">Belongs to the MGMT family.</text>
</comment>
<dbReference type="PANTHER" id="PTHR10815">
    <property type="entry name" value="METHYLATED-DNA--PROTEIN-CYSTEINE METHYLTRANSFERASE"/>
    <property type="match status" value="1"/>
</dbReference>
<dbReference type="SUPFAM" id="SSF53155">
    <property type="entry name" value="Methylated DNA-protein cysteine methyltransferase domain"/>
    <property type="match status" value="1"/>
</dbReference>
<evidence type="ECO:0000256" key="6">
    <source>
        <dbReference type="ARBA" id="ARBA00023204"/>
    </source>
</evidence>
<dbReference type="FunFam" id="1.10.10.10:FF:000337">
    <property type="entry name" value="Methylated-DNA--protein-cysteine methyltransferase"/>
    <property type="match status" value="1"/>
</dbReference>
<evidence type="ECO:0000256" key="2">
    <source>
        <dbReference type="ARBA" id="ARBA00022490"/>
    </source>
</evidence>
<reference evidence="11 12" key="1">
    <citation type="submission" date="2019-06" db="EMBL/GenBank/DDBJ databases">
        <title>Genome analyses of bacteria isolated from kimchi.</title>
        <authorList>
            <person name="Lee S."/>
            <person name="Ahn S."/>
            <person name="Roh S."/>
        </authorList>
    </citation>
    <scope>NUCLEOTIDE SEQUENCE [LARGE SCALE GENOMIC DNA]</scope>
    <source>
        <strain evidence="11 12">CBA4606</strain>
    </source>
</reference>
<sequence length="154" mass="17346">MNVDYFQPPGESPIGLLKIRATDKGLTEIDFVEARDETPRPNAMTQQCQTQLAEYFAGRRREFDLPLTPQGTEFQQQVWRALREIPYGQTCSYSSLAETLNRSGAQRAVGAANGKNPISIVVPCHRVIGRSGRLTGYAGGLERKEWLLMHERKH</sequence>
<comment type="function">
    <text evidence="8">Involved in the cellular defense against the biological effects of O6-methylguanine (O6-MeG) and O4-methylthymine (O4-MeT) in DNA. Repairs the methylated nucleobase in DNA by stoichiometrically transferring the methyl group to a cysteine residue in the enzyme. This is a suicide reaction: the enzyme is irreversibly inactivated.</text>
</comment>
<evidence type="ECO:0000256" key="4">
    <source>
        <dbReference type="ARBA" id="ARBA00022679"/>
    </source>
</evidence>
<comment type="subcellular location">
    <subcellularLocation>
        <location evidence="8">Cytoplasm</location>
    </subcellularLocation>
</comment>
<comment type="catalytic activity">
    <reaction evidence="1 8">
        <text>a 4-O-methyl-thymidine in DNA + L-cysteinyl-[protein] = a thymidine in DNA + S-methyl-L-cysteinyl-[protein]</text>
        <dbReference type="Rhea" id="RHEA:53428"/>
        <dbReference type="Rhea" id="RHEA-COMP:10131"/>
        <dbReference type="Rhea" id="RHEA-COMP:10132"/>
        <dbReference type="Rhea" id="RHEA-COMP:13555"/>
        <dbReference type="Rhea" id="RHEA-COMP:13556"/>
        <dbReference type="ChEBI" id="CHEBI:29950"/>
        <dbReference type="ChEBI" id="CHEBI:82612"/>
        <dbReference type="ChEBI" id="CHEBI:137386"/>
        <dbReference type="ChEBI" id="CHEBI:137387"/>
        <dbReference type="EC" id="2.1.1.63"/>
    </reaction>
</comment>
<dbReference type="Gene3D" id="1.10.10.10">
    <property type="entry name" value="Winged helix-like DNA-binding domain superfamily/Winged helix DNA-binding domain"/>
    <property type="match status" value="1"/>
</dbReference>
<dbReference type="PROSITE" id="PS00374">
    <property type="entry name" value="MGMT"/>
    <property type="match status" value="1"/>
</dbReference>
<dbReference type="CDD" id="cd06445">
    <property type="entry name" value="ATase"/>
    <property type="match status" value="1"/>
</dbReference>
<evidence type="ECO:0000259" key="9">
    <source>
        <dbReference type="Pfam" id="PF01035"/>
    </source>
</evidence>